<keyword evidence="2" id="KW-0472">Membrane</keyword>
<reference evidence="3" key="1">
    <citation type="submission" date="2022-07" db="EMBL/GenBank/DDBJ databases">
        <authorList>
            <person name="Macas J."/>
            <person name="Novak P."/>
            <person name="Neumann P."/>
        </authorList>
    </citation>
    <scope>NUCLEOTIDE SEQUENCE</scope>
</reference>
<accession>A0AAV0GJH6</accession>
<evidence type="ECO:0000313" key="4">
    <source>
        <dbReference type="Proteomes" id="UP001152523"/>
    </source>
</evidence>
<protein>
    <recommendedName>
        <fullName evidence="5">Late embryogenesis abundant protein LEA-2 subgroup domain-containing protein</fullName>
    </recommendedName>
</protein>
<sequence length="150" mass="16683">MSHNLTSGSSLQLTIAASNPNERAGIFYDHLHVYATYRGQQITLDTLLPDSYQGKKEVFVWSPFLNGGSVLVAPYIGEELSQDERSGMVMINIRVDGEIRWKVGSFISGRYRLYVHCPAYLSFGGEYSPKTILVGSTAKYQLGQSCHVDL</sequence>
<dbReference type="PANTHER" id="PTHR31415">
    <property type="entry name" value="OS05G0367900 PROTEIN"/>
    <property type="match status" value="1"/>
</dbReference>
<proteinExistence type="predicted"/>
<gene>
    <name evidence="3" type="ORF">CEPIT_LOCUS44225</name>
</gene>
<dbReference type="GO" id="GO:0009506">
    <property type="term" value="C:plasmodesma"/>
    <property type="evidence" value="ECO:0007669"/>
    <property type="project" value="TreeGrafter"/>
</dbReference>
<evidence type="ECO:0000256" key="1">
    <source>
        <dbReference type="ARBA" id="ARBA00004370"/>
    </source>
</evidence>
<evidence type="ECO:0008006" key="5">
    <source>
        <dbReference type="Google" id="ProtNLM"/>
    </source>
</evidence>
<name>A0AAV0GJH6_9ASTE</name>
<dbReference type="AlphaFoldDB" id="A0AAV0GJH6"/>
<organism evidence="3 4">
    <name type="scientific">Cuscuta epithymum</name>
    <dbReference type="NCBI Taxonomy" id="186058"/>
    <lineage>
        <taxon>Eukaryota</taxon>
        <taxon>Viridiplantae</taxon>
        <taxon>Streptophyta</taxon>
        <taxon>Embryophyta</taxon>
        <taxon>Tracheophyta</taxon>
        <taxon>Spermatophyta</taxon>
        <taxon>Magnoliopsida</taxon>
        <taxon>eudicotyledons</taxon>
        <taxon>Gunneridae</taxon>
        <taxon>Pentapetalae</taxon>
        <taxon>asterids</taxon>
        <taxon>lamiids</taxon>
        <taxon>Solanales</taxon>
        <taxon>Convolvulaceae</taxon>
        <taxon>Cuscuteae</taxon>
        <taxon>Cuscuta</taxon>
        <taxon>Cuscuta subgen. Cuscuta</taxon>
    </lineage>
</organism>
<dbReference type="PANTHER" id="PTHR31415:SF166">
    <property type="entry name" value="LATE EMBRYOGENESIS ABUNDANT (LEA) HYDROXYPROLINE-RICH GLYCOPROTEIN FAMILY"/>
    <property type="match status" value="1"/>
</dbReference>
<comment type="caution">
    <text evidence="3">The sequence shown here is derived from an EMBL/GenBank/DDBJ whole genome shotgun (WGS) entry which is preliminary data.</text>
</comment>
<dbReference type="GO" id="GO:0005886">
    <property type="term" value="C:plasma membrane"/>
    <property type="evidence" value="ECO:0007669"/>
    <property type="project" value="TreeGrafter"/>
</dbReference>
<dbReference type="EMBL" id="CAMAPF010001150">
    <property type="protein sequence ID" value="CAH9148081.1"/>
    <property type="molecule type" value="Genomic_DNA"/>
</dbReference>
<keyword evidence="4" id="KW-1185">Reference proteome</keyword>
<evidence type="ECO:0000313" key="3">
    <source>
        <dbReference type="EMBL" id="CAH9148081.1"/>
    </source>
</evidence>
<dbReference type="InterPro" id="IPR044839">
    <property type="entry name" value="NDR1-like"/>
</dbReference>
<dbReference type="Proteomes" id="UP001152523">
    <property type="component" value="Unassembled WGS sequence"/>
</dbReference>
<comment type="subcellular location">
    <subcellularLocation>
        <location evidence="1">Membrane</location>
    </subcellularLocation>
</comment>
<dbReference type="GO" id="GO:0098542">
    <property type="term" value="P:defense response to other organism"/>
    <property type="evidence" value="ECO:0007669"/>
    <property type="project" value="InterPro"/>
</dbReference>
<evidence type="ECO:0000256" key="2">
    <source>
        <dbReference type="ARBA" id="ARBA00023136"/>
    </source>
</evidence>